<protein>
    <submittedName>
        <fullName evidence="15">Membrane protein</fullName>
    </submittedName>
</protein>
<evidence type="ECO:0000256" key="11">
    <source>
        <dbReference type="SAM" id="MobiDB-lite"/>
    </source>
</evidence>
<evidence type="ECO:0000256" key="2">
    <source>
        <dbReference type="ARBA" id="ARBA00006337"/>
    </source>
</evidence>
<evidence type="ECO:0000256" key="3">
    <source>
        <dbReference type="ARBA" id="ARBA00022475"/>
    </source>
</evidence>
<keyword evidence="6 10" id="KW-1133">Transmembrane helix</keyword>
<comment type="subcellular location">
    <subcellularLocation>
        <location evidence="1">Cell membrane</location>
        <topology evidence="1">Multi-pass membrane protein</topology>
    </subcellularLocation>
</comment>
<dbReference type="Proteomes" id="UP000029914">
    <property type="component" value="Chromosome"/>
</dbReference>
<evidence type="ECO:0000256" key="9">
    <source>
        <dbReference type="PROSITE-ProRule" id="PRU00703"/>
    </source>
</evidence>
<dbReference type="PROSITE" id="PS51846">
    <property type="entry name" value="CNNM"/>
    <property type="match status" value="1"/>
</dbReference>
<evidence type="ECO:0000256" key="1">
    <source>
        <dbReference type="ARBA" id="ARBA00004651"/>
    </source>
</evidence>
<dbReference type="SUPFAM" id="SSF54631">
    <property type="entry name" value="CBS-domain pair"/>
    <property type="match status" value="1"/>
</dbReference>
<dbReference type="InterPro" id="IPR002550">
    <property type="entry name" value="CNNM"/>
</dbReference>
<organism evidence="15 16">
    <name type="scientific">Corynebacterium doosanense CAU 212 = DSM 45436</name>
    <dbReference type="NCBI Taxonomy" id="558173"/>
    <lineage>
        <taxon>Bacteria</taxon>
        <taxon>Bacillati</taxon>
        <taxon>Actinomycetota</taxon>
        <taxon>Actinomycetes</taxon>
        <taxon>Mycobacteriales</taxon>
        <taxon>Corynebacteriaceae</taxon>
        <taxon>Corynebacterium</taxon>
    </lineage>
</organism>
<dbReference type="InterPro" id="IPR051676">
    <property type="entry name" value="UPF0053_domain"/>
</dbReference>
<dbReference type="InterPro" id="IPR005170">
    <property type="entry name" value="Transptr-assoc_dom"/>
</dbReference>
<keyword evidence="16" id="KW-1185">Reference proteome</keyword>
<dbReference type="eggNOG" id="COG1253">
    <property type="taxonomic scope" value="Bacteria"/>
</dbReference>
<dbReference type="Pfam" id="PF00571">
    <property type="entry name" value="CBS"/>
    <property type="match status" value="2"/>
</dbReference>
<comment type="similarity">
    <text evidence="2">Belongs to the UPF0053 family.</text>
</comment>
<dbReference type="SMART" id="SM00116">
    <property type="entry name" value="CBS"/>
    <property type="match status" value="2"/>
</dbReference>
<dbReference type="Pfam" id="PF01595">
    <property type="entry name" value="CNNM"/>
    <property type="match status" value="1"/>
</dbReference>
<dbReference type="PROSITE" id="PS51371">
    <property type="entry name" value="CBS"/>
    <property type="match status" value="2"/>
</dbReference>
<evidence type="ECO:0000313" key="15">
    <source>
        <dbReference type="EMBL" id="AIT61590.1"/>
    </source>
</evidence>
<dbReference type="OrthoDB" id="110231at2"/>
<sequence>MLSGILLLLGGIVVIGLIIAWNAFHVAQEFAYMSVDRQELRAAASHGDERAAAALKITQRTSFMLSAAQLGITISGLLVGFAAEPLIGQALGQIFGVFGVPVALSVAIGTILALVAATIVQMIFGELFPKNYTIAAPYSSALALARPTTTYLRLFGWLVRFFDWSSNTLLKLFGIEPVEDIDSTTDRHDLEHVLDDSRSSGELDDRTYMVLDRMLEFPEKDVDHAMIPRSRVSVLTPETTVGEARMEMYQSHTRFPVVDDEHEPVGVVHVLDVLDPALSGDSLVSEVMREPVIVHELMSLPDTVAAIREADDQMACVIDEYGGFVGIVTMEDLGEEVLGDMYDEHEDPETEEITATHSDQWVADGDTPVDEVERAVGYDLPDGDYETLSGLLLSVAGGLLDEGETVTLDLKALPGDFVDDADDLPSRSLKADILEVERNVPSEIRLTLVDPDAEDYEVQSPLDGGSTAVSRIRQHRSTTGKEN</sequence>
<accession>A0A097IHI6</accession>
<evidence type="ECO:0000256" key="6">
    <source>
        <dbReference type="ARBA" id="ARBA00022989"/>
    </source>
</evidence>
<dbReference type="CDD" id="cd04590">
    <property type="entry name" value="CBS_pair_CorC_HlyC_assoc"/>
    <property type="match status" value="1"/>
</dbReference>
<evidence type="ECO:0000256" key="10">
    <source>
        <dbReference type="PROSITE-ProRule" id="PRU01193"/>
    </source>
</evidence>
<reference evidence="15 16" key="1">
    <citation type="submission" date="2013-09" db="EMBL/GenBank/DDBJ databases">
        <title>Complete genome sequence of Corynebacterium doosanense CAU 212(T) (=DSM 45436(T)), isolated from activated sludge.</title>
        <authorList>
            <person name="Schaffert L."/>
            <person name="Albersmeier A."/>
            <person name="Kalinowski J."/>
            <person name="Ruckert C."/>
        </authorList>
    </citation>
    <scope>NUCLEOTIDE SEQUENCE [LARGE SCALE GENOMIC DNA]</scope>
    <source>
        <strain evidence="15 16">CAU 212</strain>
    </source>
</reference>
<dbReference type="InterPro" id="IPR036318">
    <property type="entry name" value="FAD-bd_PCMH-like_sf"/>
</dbReference>
<dbReference type="SMART" id="SM01091">
    <property type="entry name" value="CorC_HlyC"/>
    <property type="match status" value="1"/>
</dbReference>
<dbReference type="InterPro" id="IPR044751">
    <property type="entry name" value="Ion_transp-like_CBS"/>
</dbReference>
<dbReference type="GO" id="GO:0005886">
    <property type="term" value="C:plasma membrane"/>
    <property type="evidence" value="ECO:0007669"/>
    <property type="project" value="UniProtKB-SubCell"/>
</dbReference>
<dbReference type="GO" id="GO:0050660">
    <property type="term" value="F:flavin adenine dinucleotide binding"/>
    <property type="evidence" value="ECO:0007669"/>
    <property type="project" value="InterPro"/>
</dbReference>
<evidence type="ECO:0000259" key="13">
    <source>
        <dbReference type="PROSITE" id="PS51371"/>
    </source>
</evidence>
<keyword evidence="3" id="KW-1003">Cell membrane</keyword>
<feature type="domain" description="CBS" evidence="13">
    <location>
        <begin position="287"/>
        <end position="344"/>
    </location>
</feature>
<dbReference type="RefSeq" id="WP_018020722.1">
    <property type="nucleotide sequence ID" value="NZ_AQUX01000001.1"/>
</dbReference>
<keyword evidence="7 9" id="KW-0129">CBS domain</keyword>
<dbReference type="InterPro" id="IPR000644">
    <property type="entry name" value="CBS_dom"/>
</dbReference>
<name>A0A097IHI6_9CORY</name>
<dbReference type="KEGG" id="cdo:CDOO_10165"/>
<evidence type="ECO:0000256" key="12">
    <source>
        <dbReference type="SAM" id="Phobius"/>
    </source>
</evidence>
<dbReference type="PANTHER" id="PTHR43099">
    <property type="entry name" value="UPF0053 PROTEIN YRKA"/>
    <property type="match status" value="1"/>
</dbReference>
<evidence type="ECO:0000256" key="7">
    <source>
        <dbReference type="ARBA" id="ARBA00023122"/>
    </source>
</evidence>
<feature type="transmembrane region" description="Helical" evidence="12">
    <location>
        <begin position="95"/>
        <end position="120"/>
    </location>
</feature>
<dbReference type="Gene3D" id="3.30.465.10">
    <property type="match status" value="1"/>
</dbReference>
<dbReference type="Gene3D" id="3.10.580.10">
    <property type="entry name" value="CBS-domain"/>
    <property type="match status" value="1"/>
</dbReference>
<evidence type="ECO:0000259" key="14">
    <source>
        <dbReference type="PROSITE" id="PS51846"/>
    </source>
</evidence>
<dbReference type="Pfam" id="PF03471">
    <property type="entry name" value="CorC_HlyC"/>
    <property type="match status" value="1"/>
</dbReference>
<dbReference type="EMBL" id="CP006764">
    <property type="protein sequence ID" value="AIT61590.1"/>
    <property type="molecule type" value="Genomic_DNA"/>
</dbReference>
<keyword evidence="8 10" id="KW-0472">Membrane</keyword>
<feature type="domain" description="CBS" evidence="13">
    <location>
        <begin position="226"/>
        <end position="283"/>
    </location>
</feature>
<evidence type="ECO:0000256" key="4">
    <source>
        <dbReference type="ARBA" id="ARBA00022692"/>
    </source>
</evidence>
<proteinExistence type="inferred from homology"/>
<keyword evidence="5" id="KW-0677">Repeat</keyword>
<feature type="transmembrane region" description="Helical" evidence="12">
    <location>
        <begin position="6"/>
        <end position="24"/>
    </location>
</feature>
<feature type="domain" description="CNNM transmembrane" evidence="14">
    <location>
        <begin position="4"/>
        <end position="207"/>
    </location>
</feature>
<dbReference type="HOGENOM" id="CLU_015237_4_0_11"/>
<dbReference type="AlphaFoldDB" id="A0A097IHI6"/>
<evidence type="ECO:0000256" key="8">
    <source>
        <dbReference type="ARBA" id="ARBA00023136"/>
    </source>
</evidence>
<gene>
    <name evidence="15" type="ORF">CDOO_10165</name>
</gene>
<dbReference type="InterPro" id="IPR046342">
    <property type="entry name" value="CBS_dom_sf"/>
</dbReference>
<feature type="transmembrane region" description="Helical" evidence="12">
    <location>
        <begin position="63"/>
        <end position="83"/>
    </location>
</feature>
<dbReference type="SUPFAM" id="SSF56176">
    <property type="entry name" value="FAD-binding/transporter-associated domain-like"/>
    <property type="match status" value="1"/>
</dbReference>
<feature type="region of interest" description="Disordered" evidence="11">
    <location>
        <begin position="456"/>
        <end position="483"/>
    </location>
</feature>
<dbReference type="InterPro" id="IPR016169">
    <property type="entry name" value="FAD-bd_PCMH_sub2"/>
</dbReference>
<dbReference type="STRING" id="558173.CDOO_10165"/>
<evidence type="ECO:0000256" key="5">
    <source>
        <dbReference type="ARBA" id="ARBA00022737"/>
    </source>
</evidence>
<feature type="compositionally biased region" description="Basic residues" evidence="11">
    <location>
        <begin position="472"/>
        <end position="483"/>
    </location>
</feature>
<evidence type="ECO:0000313" key="16">
    <source>
        <dbReference type="Proteomes" id="UP000029914"/>
    </source>
</evidence>
<keyword evidence="4 10" id="KW-0812">Transmembrane</keyword>
<dbReference type="PANTHER" id="PTHR43099:SF6">
    <property type="entry name" value="UPF0053 PROTEIN RV1842C"/>
    <property type="match status" value="1"/>
</dbReference>